<accession>A0A6A6UND6</accession>
<organism evidence="1 2">
    <name type="scientific">Microthyrium microscopicum</name>
    <dbReference type="NCBI Taxonomy" id="703497"/>
    <lineage>
        <taxon>Eukaryota</taxon>
        <taxon>Fungi</taxon>
        <taxon>Dikarya</taxon>
        <taxon>Ascomycota</taxon>
        <taxon>Pezizomycotina</taxon>
        <taxon>Dothideomycetes</taxon>
        <taxon>Dothideomycetes incertae sedis</taxon>
        <taxon>Microthyriales</taxon>
        <taxon>Microthyriaceae</taxon>
        <taxon>Microthyrium</taxon>
    </lineage>
</organism>
<evidence type="ECO:0000313" key="2">
    <source>
        <dbReference type="Proteomes" id="UP000799302"/>
    </source>
</evidence>
<dbReference type="AlphaFoldDB" id="A0A6A6UND6"/>
<keyword evidence="2" id="KW-1185">Reference proteome</keyword>
<protein>
    <submittedName>
        <fullName evidence="1">Uncharacterized protein</fullName>
    </submittedName>
</protein>
<reference evidence="1" key="1">
    <citation type="journal article" date="2020" name="Stud. Mycol.">
        <title>101 Dothideomycetes genomes: a test case for predicting lifestyles and emergence of pathogens.</title>
        <authorList>
            <person name="Haridas S."/>
            <person name="Albert R."/>
            <person name="Binder M."/>
            <person name="Bloem J."/>
            <person name="Labutti K."/>
            <person name="Salamov A."/>
            <person name="Andreopoulos B."/>
            <person name="Baker S."/>
            <person name="Barry K."/>
            <person name="Bills G."/>
            <person name="Bluhm B."/>
            <person name="Cannon C."/>
            <person name="Castanera R."/>
            <person name="Culley D."/>
            <person name="Daum C."/>
            <person name="Ezra D."/>
            <person name="Gonzalez J."/>
            <person name="Henrissat B."/>
            <person name="Kuo A."/>
            <person name="Liang C."/>
            <person name="Lipzen A."/>
            <person name="Lutzoni F."/>
            <person name="Magnuson J."/>
            <person name="Mondo S."/>
            <person name="Nolan M."/>
            <person name="Ohm R."/>
            <person name="Pangilinan J."/>
            <person name="Park H.-J."/>
            <person name="Ramirez L."/>
            <person name="Alfaro M."/>
            <person name="Sun H."/>
            <person name="Tritt A."/>
            <person name="Yoshinaga Y."/>
            <person name="Zwiers L.-H."/>
            <person name="Turgeon B."/>
            <person name="Goodwin S."/>
            <person name="Spatafora J."/>
            <person name="Crous P."/>
            <person name="Grigoriev I."/>
        </authorList>
    </citation>
    <scope>NUCLEOTIDE SEQUENCE</scope>
    <source>
        <strain evidence="1">CBS 115976</strain>
    </source>
</reference>
<proteinExistence type="predicted"/>
<gene>
    <name evidence="1" type="ORF">BT63DRAFT_150164</name>
</gene>
<evidence type="ECO:0000313" key="1">
    <source>
        <dbReference type="EMBL" id="KAF2673216.1"/>
    </source>
</evidence>
<sequence>MGGNAFSTLDTPRLSHEQWELLRVRCIKILLEFYEQVVCPPEAPEKVDHGDVDLLVEAPKHPIEPDTLQNALGAVSRTKVGVTMSFAVPLPETQESFAQIDVHICGEGNLQWELWMASYGDLVQILGHQNRGIGLTMNDKGLNVRVPEVEITNRKQAMILLTKEPIKVMQFLGLDAEHWQRGFATLEDLFFWCSAGRFYNKPKSSDAAPEQTTNDRARLKKRPMFANYFYEWIPAHPEAWQNDERVQRDVVLQEAIKSFGVRTQYEAIMTTWRQEVNANDALISIKESLPITGSALGLVLKGIKRWVTFKDGQPQMRPLGEPEEDITKLPDWLPRITSEELGQLNEWLQKNWPELKSREKHRSEARRELGQGVAGSMATLSLLPTDQL</sequence>
<dbReference type="Proteomes" id="UP000799302">
    <property type="component" value="Unassembled WGS sequence"/>
</dbReference>
<dbReference type="EMBL" id="MU004231">
    <property type="protein sequence ID" value="KAF2673216.1"/>
    <property type="molecule type" value="Genomic_DNA"/>
</dbReference>
<name>A0A6A6UND6_9PEZI</name>
<dbReference type="OrthoDB" id="4708870at2759"/>